<keyword evidence="2" id="KW-1185">Reference proteome</keyword>
<protein>
    <submittedName>
        <fullName evidence="1">Uncharacterized protein</fullName>
    </submittedName>
</protein>
<gene>
    <name evidence="1" type="ORF">BKK55_05900</name>
</gene>
<reference evidence="1 2" key="1">
    <citation type="submission" date="2016-10" db="EMBL/GenBank/DDBJ databases">
        <title>Rodentibacter gen. nov. and new species.</title>
        <authorList>
            <person name="Christensen H."/>
        </authorList>
    </citation>
    <scope>NUCLEOTIDE SEQUENCE [LARGE SCALE GENOMIC DNA]</scope>
    <source>
        <strain evidence="1 2">1996246016</strain>
    </source>
</reference>
<accession>A0A1V3JIR0</accession>
<proteinExistence type="predicted"/>
<dbReference type="Proteomes" id="UP000188541">
    <property type="component" value="Unassembled WGS sequence"/>
</dbReference>
<dbReference type="EMBL" id="MLHO01000028">
    <property type="protein sequence ID" value="OOF56660.1"/>
    <property type="molecule type" value="Genomic_DNA"/>
</dbReference>
<dbReference type="Gene3D" id="3.40.30.10">
    <property type="entry name" value="Glutaredoxin"/>
    <property type="match status" value="1"/>
</dbReference>
<sequence>MLKLTIFTDPMMGLSYESAPFLAKIETHFSGQIEIQTKMAGLVRDVRHFMIAEDFRDGEARALEHYNCRLAHIYQAEQDIT</sequence>
<name>A0A1V3JIR0_9PAST</name>
<evidence type="ECO:0000313" key="1">
    <source>
        <dbReference type="EMBL" id="OOF56660.1"/>
    </source>
</evidence>
<comment type="caution">
    <text evidence="1">The sequence shown here is derived from an EMBL/GenBank/DDBJ whole genome shotgun (WGS) entry which is preliminary data.</text>
</comment>
<organism evidence="1 2">
    <name type="scientific">Rodentibacter genomosp. 2</name>
    <dbReference type="NCBI Taxonomy" id="1908266"/>
    <lineage>
        <taxon>Bacteria</taxon>
        <taxon>Pseudomonadati</taxon>
        <taxon>Pseudomonadota</taxon>
        <taxon>Gammaproteobacteria</taxon>
        <taxon>Pasteurellales</taxon>
        <taxon>Pasteurellaceae</taxon>
        <taxon>Rodentibacter</taxon>
    </lineage>
</organism>
<dbReference type="AlphaFoldDB" id="A0A1V3JIR0"/>
<evidence type="ECO:0000313" key="2">
    <source>
        <dbReference type="Proteomes" id="UP000188541"/>
    </source>
</evidence>
<dbReference type="RefSeq" id="WP_179108657.1">
    <property type="nucleotide sequence ID" value="NZ_MLHO01000028.1"/>
</dbReference>
<dbReference type="STRING" id="1908266.BKK55_05900"/>